<evidence type="ECO:0000256" key="1">
    <source>
        <dbReference type="SAM" id="MobiDB-lite"/>
    </source>
</evidence>
<accession>A0A7C8QPU2</accession>
<feature type="compositionally biased region" description="Polar residues" evidence="1">
    <location>
        <begin position="78"/>
        <end position="89"/>
    </location>
</feature>
<feature type="compositionally biased region" description="Basic and acidic residues" evidence="1">
    <location>
        <begin position="1"/>
        <end position="11"/>
    </location>
</feature>
<dbReference type="EMBL" id="JAABOE010000005">
    <property type="protein sequence ID" value="KAF3190697.1"/>
    <property type="molecule type" value="Genomic_DNA"/>
</dbReference>
<evidence type="ECO:0000313" key="4">
    <source>
        <dbReference type="Proteomes" id="UP000472727"/>
    </source>
</evidence>
<sequence length="142" mass="15936">MRPKKLEDVSLPRKAALINHVQSTKVDRNDTTTRKLQLQKVSKTKKSSSSTPKTQDKLKHRQMHGSSKPLPKRKLFVQESSLESSQNPVSAAPARSSEKITSFSRQEEFVPTLGHKGSNSMRLRLRVRPNTAGVKENTASYV</sequence>
<dbReference type="Proteomes" id="UP000479691">
    <property type="component" value="Unassembled WGS sequence"/>
</dbReference>
<reference evidence="4 5" key="1">
    <citation type="submission" date="2019-06" db="EMBL/GenBank/DDBJ databases">
        <authorList>
            <person name="Palmer J.M."/>
        </authorList>
    </citation>
    <scope>NUCLEOTIDE SEQUENCE [LARGE SCALE GENOMIC DNA]</scope>
    <source>
        <strain evidence="3 4">TWF106</strain>
        <strain evidence="2 5">TWF788</strain>
    </source>
</reference>
<evidence type="ECO:0000313" key="5">
    <source>
        <dbReference type="Proteomes" id="UP000479691"/>
    </source>
</evidence>
<dbReference type="AlphaFoldDB" id="A0A7C8QPU2"/>
<evidence type="ECO:0000313" key="2">
    <source>
        <dbReference type="EMBL" id="KAF3190697.1"/>
    </source>
</evidence>
<proteinExistence type="predicted"/>
<feature type="region of interest" description="Disordered" evidence="1">
    <location>
        <begin position="1"/>
        <end position="105"/>
    </location>
</feature>
<dbReference type="EMBL" id="WIWS01000030">
    <property type="protein sequence ID" value="KAF3221147.1"/>
    <property type="molecule type" value="Genomic_DNA"/>
</dbReference>
<gene>
    <name evidence="3" type="ORF">TWF106_006472</name>
    <name evidence="2" type="ORF">TWF788_008219</name>
</gene>
<name>A0A7C8QPU2_ORBOL</name>
<dbReference type="Proteomes" id="UP000472727">
    <property type="component" value="Unassembled WGS sequence"/>
</dbReference>
<comment type="caution">
    <text evidence="3">The sequence shown here is derived from an EMBL/GenBank/DDBJ whole genome shotgun (WGS) entry which is preliminary data.</text>
</comment>
<protein>
    <submittedName>
        <fullName evidence="3">Uncharacterized protein</fullName>
    </submittedName>
</protein>
<evidence type="ECO:0000313" key="3">
    <source>
        <dbReference type="EMBL" id="KAF3221147.1"/>
    </source>
</evidence>
<organism evidence="3 4">
    <name type="scientific">Orbilia oligospora</name>
    <name type="common">Nematode-trapping fungus</name>
    <name type="synonym">Arthrobotrys oligospora</name>
    <dbReference type="NCBI Taxonomy" id="2813651"/>
    <lineage>
        <taxon>Eukaryota</taxon>
        <taxon>Fungi</taxon>
        <taxon>Dikarya</taxon>
        <taxon>Ascomycota</taxon>
        <taxon>Pezizomycotina</taxon>
        <taxon>Orbiliomycetes</taxon>
        <taxon>Orbiliales</taxon>
        <taxon>Orbiliaceae</taxon>
        <taxon>Orbilia</taxon>
    </lineage>
</organism>